<dbReference type="EMBL" id="JAWWNJ010000026">
    <property type="protein sequence ID" value="KAK7030190.1"/>
    <property type="molecule type" value="Genomic_DNA"/>
</dbReference>
<protein>
    <submittedName>
        <fullName evidence="3">Uncharacterized protein</fullName>
    </submittedName>
</protein>
<dbReference type="InterPro" id="IPR001499">
    <property type="entry name" value="GPCR_STE3"/>
</dbReference>
<keyword evidence="4" id="KW-1185">Reference proteome</keyword>
<dbReference type="AlphaFoldDB" id="A0AAW0BU09"/>
<reference evidence="3 4" key="1">
    <citation type="journal article" date="2024" name="J Genomics">
        <title>Draft genome sequencing and assembly of Favolaschia claudopus CIRM-BRFM 2984 isolated from oak limbs.</title>
        <authorList>
            <person name="Navarro D."/>
            <person name="Drula E."/>
            <person name="Chaduli D."/>
            <person name="Cazenave R."/>
            <person name="Ahrendt S."/>
            <person name="Wang J."/>
            <person name="Lipzen A."/>
            <person name="Daum C."/>
            <person name="Barry K."/>
            <person name="Grigoriev I.V."/>
            <person name="Favel A."/>
            <person name="Rosso M.N."/>
            <person name="Martin F."/>
        </authorList>
    </citation>
    <scope>NUCLEOTIDE SEQUENCE [LARGE SCALE GENOMIC DNA]</scope>
    <source>
        <strain evidence="3 4">CIRM-BRFM 2984</strain>
    </source>
</reference>
<keyword evidence="2" id="KW-0812">Transmembrane</keyword>
<dbReference type="GO" id="GO:0016020">
    <property type="term" value="C:membrane"/>
    <property type="evidence" value="ECO:0007669"/>
    <property type="project" value="InterPro"/>
</dbReference>
<dbReference type="Pfam" id="PF02076">
    <property type="entry name" value="STE3"/>
    <property type="match status" value="1"/>
</dbReference>
<feature type="transmembrane region" description="Helical" evidence="2">
    <location>
        <begin position="99"/>
        <end position="119"/>
    </location>
</feature>
<feature type="region of interest" description="Disordered" evidence="1">
    <location>
        <begin position="162"/>
        <end position="312"/>
    </location>
</feature>
<feature type="compositionally biased region" description="Low complexity" evidence="1">
    <location>
        <begin position="252"/>
        <end position="264"/>
    </location>
</feature>
<proteinExistence type="predicted"/>
<dbReference type="GO" id="GO:0004932">
    <property type="term" value="F:mating-type factor pheromone receptor activity"/>
    <property type="evidence" value="ECO:0007669"/>
    <property type="project" value="InterPro"/>
</dbReference>
<keyword evidence="2" id="KW-1133">Transmembrane helix</keyword>
<feature type="compositionally biased region" description="Acidic residues" evidence="1">
    <location>
        <begin position="216"/>
        <end position="227"/>
    </location>
</feature>
<evidence type="ECO:0000256" key="1">
    <source>
        <dbReference type="SAM" id="MobiDB-lite"/>
    </source>
</evidence>
<name>A0AAW0BU09_9AGAR</name>
<comment type="caution">
    <text evidence="3">The sequence shown here is derived from an EMBL/GenBank/DDBJ whole genome shotgun (WGS) entry which is preliminary data.</text>
</comment>
<organism evidence="3 4">
    <name type="scientific">Favolaschia claudopus</name>
    <dbReference type="NCBI Taxonomy" id="2862362"/>
    <lineage>
        <taxon>Eukaryota</taxon>
        <taxon>Fungi</taxon>
        <taxon>Dikarya</taxon>
        <taxon>Basidiomycota</taxon>
        <taxon>Agaricomycotina</taxon>
        <taxon>Agaricomycetes</taxon>
        <taxon>Agaricomycetidae</taxon>
        <taxon>Agaricales</taxon>
        <taxon>Marasmiineae</taxon>
        <taxon>Mycenaceae</taxon>
        <taxon>Favolaschia</taxon>
    </lineage>
</organism>
<feature type="compositionally biased region" description="Pro residues" evidence="1">
    <location>
        <begin position="162"/>
        <end position="172"/>
    </location>
</feature>
<evidence type="ECO:0000256" key="2">
    <source>
        <dbReference type="SAM" id="Phobius"/>
    </source>
</evidence>
<sequence>MQGQTFVIRPRTPPIDQTPHQLRRPPRRKPLRSHHIALPVYLRLMLMSILQMIWSLGITIATLWFTVLSIPIRPYTSWADVHSNFSRIDQFPNLFTPEIILSFRYALWWTIPASTFICVRKTVFRFRPSSPASPSANSKITAAPPKFQGGISLASFDSKPLPCPPPPLPPHAQYPSHPHHALPAPKYHEYDTSSIASSSSSFGPALSYHRSHPADDEHDNDELDDLPDTPSTLGRDPAPDPPCDGRYELDVTATPTSSSSFTHAHASRGVPPGDLQIQMQSQSPSAPPARPYTYPSLDASHRGLEFPIGQAV</sequence>
<gene>
    <name evidence="3" type="ORF">R3P38DRAFT_3189151</name>
</gene>
<keyword evidence="2" id="KW-0472">Membrane</keyword>
<feature type="transmembrane region" description="Helical" evidence="2">
    <location>
        <begin position="40"/>
        <end position="65"/>
    </location>
</feature>
<accession>A0AAW0BU09</accession>
<evidence type="ECO:0000313" key="4">
    <source>
        <dbReference type="Proteomes" id="UP001362999"/>
    </source>
</evidence>
<dbReference type="Proteomes" id="UP001362999">
    <property type="component" value="Unassembled WGS sequence"/>
</dbReference>
<feature type="region of interest" description="Disordered" evidence="1">
    <location>
        <begin position="1"/>
        <end position="29"/>
    </location>
</feature>
<evidence type="ECO:0000313" key="3">
    <source>
        <dbReference type="EMBL" id="KAK7030190.1"/>
    </source>
</evidence>